<feature type="region of interest" description="Disordered" evidence="3">
    <location>
        <begin position="574"/>
        <end position="599"/>
    </location>
</feature>
<dbReference type="Gene3D" id="3.90.640.10">
    <property type="entry name" value="Actin, Chain A, domain 4"/>
    <property type="match status" value="1"/>
</dbReference>
<dbReference type="HOGENOM" id="CLU_386362_0_0_1"/>
<name>A0A072NU36_9EURO</name>
<evidence type="ECO:0000256" key="1">
    <source>
        <dbReference type="ARBA" id="ARBA00022741"/>
    </source>
</evidence>
<keyword evidence="2" id="KW-0067">ATP-binding</keyword>
<gene>
    <name evidence="4" type="ORF">A1O9_13073</name>
</gene>
<evidence type="ECO:0000313" key="5">
    <source>
        <dbReference type="Proteomes" id="UP000027920"/>
    </source>
</evidence>
<dbReference type="GeneID" id="25287964"/>
<accession>A0A072NU36</accession>
<protein>
    <submittedName>
        <fullName evidence="4">Uncharacterized protein</fullName>
    </submittedName>
</protein>
<dbReference type="GO" id="GO:0140662">
    <property type="term" value="F:ATP-dependent protein folding chaperone"/>
    <property type="evidence" value="ECO:0007669"/>
    <property type="project" value="InterPro"/>
</dbReference>
<comment type="caution">
    <text evidence="4">The sequence shown here is derived from an EMBL/GenBank/DDBJ whole genome shotgun (WGS) entry which is preliminary data.</text>
</comment>
<evidence type="ECO:0000256" key="2">
    <source>
        <dbReference type="ARBA" id="ARBA00022840"/>
    </source>
</evidence>
<keyword evidence="1" id="KW-0547">Nucleotide-binding</keyword>
<sequence>MDLPFRGRDLLQPNDNEPVQLKAGLDFGTTFTSGVLCCRTHSTKWLPAPTPRAFQMYQGAPGILKNQPNTEVPSCVRYEQGRISTGHDAESRDENDWESAVETIRWLKVGLDDQPALENMREKVLQSLPSGMPIDSVIEDFLSEIFASWRLEIEDLEFPPDAIIELNCAVPAAWKTTKSRLRFSMAILAAGKRARLNIHPNIRFWPEPIAAAAYMLQKAWNLKRDLKVNDIVAVCDAGGGTTDITLLRVLKVDPPEFKELATDGIPYGSENLDQNFEVQIDTRIRMAAECNPDWEPPSNDAIKHVLKVFKTREKREFDGNQGHFRIRLQGLPADPQRRFEKDRIDNRSEDLRAIFDPVLDKIWSLLRRMLEVQSLEEAFVKELLLVGGFSGNKYLQKFLTEKLHSWTIEHRKPKIKLCPITNPVIMPSLRAAFTALQKKSTGSIAPINAALAYLNNKDGRKGDRVIQPNGLILILSLENIWSATAWSSLAKGWGHDVADTEPVELLRSFHPDQNIVPIEVKLYSVDNDGEDNYPLDHPKNNGYQLWVIVNFEVDVSSFKDKLVTWTEDNPQPGFARIKSRIKSTDGSNGGPRQSERVRKLTEKQRLLQGQQSRKITGQGKGKAPLLPLVSEQVDLPSTVHESGKTELAHTQDDGYLQWKTLSFFFSMRHEDGMQTHYILECPMAPPGERKTEGVASLTWMHETGTC</sequence>
<dbReference type="CDD" id="cd10170">
    <property type="entry name" value="ASKHA_NBD_HSP70"/>
    <property type="match status" value="1"/>
</dbReference>
<dbReference type="RefSeq" id="XP_013253467.1">
    <property type="nucleotide sequence ID" value="XM_013398013.1"/>
</dbReference>
<dbReference type="Gene3D" id="3.30.420.40">
    <property type="match status" value="2"/>
</dbReference>
<dbReference type="Proteomes" id="UP000027920">
    <property type="component" value="Unassembled WGS sequence"/>
</dbReference>
<dbReference type="InterPro" id="IPR013126">
    <property type="entry name" value="Hsp_70_fam"/>
</dbReference>
<evidence type="ECO:0000313" key="4">
    <source>
        <dbReference type="EMBL" id="KEF50877.1"/>
    </source>
</evidence>
<dbReference type="PANTHER" id="PTHR14187">
    <property type="entry name" value="ALPHA KINASE/ELONGATION FACTOR 2 KINASE"/>
    <property type="match status" value="1"/>
</dbReference>
<dbReference type="EMBL" id="AMGV01000053">
    <property type="protein sequence ID" value="KEF50877.1"/>
    <property type="molecule type" value="Genomic_DNA"/>
</dbReference>
<dbReference type="VEuPathDB" id="FungiDB:A1O9_13073"/>
<dbReference type="InterPro" id="IPR043129">
    <property type="entry name" value="ATPase_NBD"/>
</dbReference>
<dbReference type="SUPFAM" id="SSF53067">
    <property type="entry name" value="Actin-like ATPase domain"/>
    <property type="match status" value="2"/>
</dbReference>
<dbReference type="AlphaFoldDB" id="A0A072NU36"/>
<evidence type="ECO:0000256" key="3">
    <source>
        <dbReference type="SAM" id="MobiDB-lite"/>
    </source>
</evidence>
<dbReference type="PANTHER" id="PTHR14187:SF5">
    <property type="entry name" value="HEAT SHOCK 70 KDA PROTEIN 12A"/>
    <property type="match status" value="1"/>
</dbReference>
<dbReference type="STRING" id="1182545.A0A072NU36"/>
<reference evidence="4 5" key="1">
    <citation type="submission" date="2013-03" db="EMBL/GenBank/DDBJ databases">
        <title>The Genome Sequence of Exophiala aquamarina CBS 119918.</title>
        <authorList>
            <consortium name="The Broad Institute Genomics Platform"/>
            <person name="Cuomo C."/>
            <person name="de Hoog S."/>
            <person name="Gorbushina A."/>
            <person name="Walker B."/>
            <person name="Young S.K."/>
            <person name="Zeng Q."/>
            <person name="Gargeya S."/>
            <person name="Fitzgerald M."/>
            <person name="Haas B."/>
            <person name="Abouelleil A."/>
            <person name="Allen A.W."/>
            <person name="Alvarado L."/>
            <person name="Arachchi H.M."/>
            <person name="Berlin A.M."/>
            <person name="Chapman S.B."/>
            <person name="Gainer-Dewar J."/>
            <person name="Goldberg J."/>
            <person name="Griggs A."/>
            <person name="Gujja S."/>
            <person name="Hansen M."/>
            <person name="Howarth C."/>
            <person name="Imamovic A."/>
            <person name="Ireland A."/>
            <person name="Larimer J."/>
            <person name="McCowan C."/>
            <person name="Murphy C."/>
            <person name="Pearson M."/>
            <person name="Poon T.W."/>
            <person name="Priest M."/>
            <person name="Roberts A."/>
            <person name="Saif S."/>
            <person name="Shea T."/>
            <person name="Sisk P."/>
            <person name="Sykes S."/>
            <person name="Wortman J."/>
            <person name="Nusbaum C."/>
            <person name="Birren B."/>
        </authorList>
    </citation>
    <scope>NUCLEOTIDE SEQUENCE [LARGE SCALE GENOMIC DNA]</scope>
    <source>
        <strain evidence="4 5">CBS 119918</strain>
    </source>
</reference>
<dbReference type="OrthoDB" id="2963168at2759"/>
<keyword evidence="5" id="KW-1185">Reference proteome</keyword>
<dbReference type="Pfam" id="PF00012">
    <property type="entry name" value="HSP70"/>
    <property type="match status" value="1"/>
</dbReference>
<proteinExistence type="predicted"/>
<organism evidence="4 5">
    <name type="scientific">Exophiala aquamarina CBS 119918</name>
    <dbReference type="NCBI Taxonomy" id="1182545"/>
    <lineage>
        <taxon>Eukaryota</taxon>
        <taxon>Fungi</taxon>
        <taxon>Dikarya</taxon>
        <taxon>Ascomycota</taxon>
        <taxon>Pezizomycotina</taxon>
        <taxon>Eurotiomycetes</taxon>
        <taxon>Chaetothyriomycetidae</taxon>
        <taxon>Chaetothyriales</taxon>
        <taxon>Herpotrichiellaceae</taxon>
        <taxon>Exophiala</taxon>
    </lineage>
</organism>
<dbReference type="GO" id="GO:0005524">
    <property type="term" value="F:ATP binding"/>
    <property type="evidence" value="ECO:0007669"/>
    <property type="project" value="UniProtKB-KW"/>
</dbReference>